<proteinExistence type="predicted"/>
<evidence type="ECO:0000313" key="1">
    <source>
        <dbReference type="EMBL" id="SVA16422.1"/>
    </source>
</evidence>
<dbReference type="InterPro" id="IPR056931">
    <property type="entry name" value="D14-like"/>
</dbReference>
<reference evidence="1" key="1">
    <citation type="submission" date="2018-05" db="EMBL/GenBank/DDBJ databases">
        <authorList>
            <person name="Lanie J.A."/>
            <person name="Ng W.-L."/>
            <person name="Kazmierczak K.M."/>
            <person name="Andrzejewski T.M."/>
            <person name="Davidsen T.M."/>
            <person name="Wayne K.J."/>
            <person name="Tettelin H."/>
            <person name="Glass J.I."/>
            <person name="Rusch D."/>
            <person name="Podicherti R."/>
            <person name="Tsui H.-C.T."/>
            <person name="Winkler M.E."/>
        </authorList>
    </citation>
    <scope>NUCLEOTIDE SEQUENCE</scope>
</reference>
<dbReference type="AlphaFoldDB" id="A0A381TJZ6"/>
<protein>
    <recommendedName>
        <fullName evidence="2">Holliday junction resolvase</fullName>
    </recommendedName>
</protein>
<sequence>MTNSRNKGASFEREIANLLNNDLKLKNSLKRILEQTREKYLPDLILGRWYIECKRYGPGNEPLDSWWKQVLESSKGRGIPALIYKFNRRPIKVRVPLGSINPDLHLNSPFTADLLWDDFIFLLKELYQQDIEMHEADN</sequence>
<accession>A0A381TJZ6</accession>
<dbReference type="EMBL" id="UINC01004726">
    <property type="protein sequence ID" value="SVA16422.1"/>
    <property type="molecule type" value="Genomic_DNA"/>
</dbReference>
<name>A0A381TJZ6_9ZZZZ</name>
<dbReference type="Pfam" id="PF24608">
    <property type="entry name" value="PDDEXK_15"/>
    <property type="match status" value="1"/>
</dbReference>
<gene>
    <name evidence="1" type="ORF">METZ01_LOCUS69276</name>
</gene>
<organism evidence="1">
    <name type="scientific">marine metagenome</name>
    <dbReference type="NCBI Taxonomy" id="408172"/>
    <lineage>
        <taxon>unclassified sequences</taxon>
        <taxon>metagenomes</taxon>
        <taxon>ecological metagenomes</taxon>
    </lineage>
</organism>
<evidence type="ECO:0008006" key="2">
    <source>
        <dbReference type="Google" id="ProtNLM"/>
    </source>
</evidence>